<dbReference type="Proteomes" id="UP001054837">
    <property type="component" value="Unassembled WGS sequence"/>
</dbReference>
<protein>
    <submittedName>
        <fullName evidence="1">Uncharacterized protein</fullName>
    </submittedName>
</protein>
<evidence type="ECO:0000313" key="2">
    <source>
        <dbReference type="Proteomes" id="UP001054837"/>
    </source>
</evidence>
<evidence type="ECO:0000313" key="1">
    <source>
        <dbReference type="EMBL" id="GIY30676.1"/>
    </source>
</evidence>
<dbReference type="EMBL" id="BPLQ01007530">
    <property type="protein sequence ID" value="GIY30676.1"/>
    <property type="molecule type" value="Genomic_DNA"/>
</dbReference>
<dbReference type="AlphaFoldDB" id="A0AAV4SBX8"/>
<gene>
    <name evidence="1" type="ORF">CDAR_210091</name>
</gene>
<proteinExistence type="predicted"/>
<name>A0AAV4SBX8_9ARAC</name>
<accession>A0AAV4SBX8</accession>
<sequence>MASQNLFHVTSIEGPLLPLHFKGIEHLYLALWGNFILVIYQKEQAIISSGEIQTATFHVRLPKESLMFYGYKTSATLWKDWRNADLDIKNASNVPPRYYHGLVSSGNKRFNARWPQTKKLQQPELYFKE</sequence>
<organism evidence="1 2">
    <name type="scientific">Caerostris darwini</name>
    <dbReference type="NCBI Taxonomy" id="1538125"/>
    <lineage>
        <taxon>Eukaryota</taxon>
        <taxon>Metazoa</taxon>
        <taxon>Ecdysozoa</taxon>
        <taxon>Arthropoda</taxon>
        <taxon>Chelicerata</taxon>
        <taxon>Arachnida</taxon>
        <taxon>Araneae</taxon>
        <taxon>Araneomorphae</taxon>
        <taxon>Entelegynae</taxon>
        <taxon>Araneoidea</taxon>
        <taxon>Araneidae</taxon>
        <taxon>Caerostris</taxon>
    </lineage>
</organism>
<keyword evidence="2" id="KW-1185">Reference proteome</keyword>
<comment type="caution">
    <text evidence="1">The sequence shown here is derived from an EMBL/GenBank/DDBJ whole genome shotgun (WGS) entry which is preliminary data.</text>
</comment>
<reference evidence="1 2" key="1">
    <citation type="submission" date="2021-06" db="EMBL/GenBank/DDBJ databases">
        <title>Caerostris darwini draft genome.</title>
        <authorList>
            <person name="Kono N."/>
            <person name="Arakawa K."/>
        </authorList>
    </citation>
    <scope>NUCLEOTIDE SEQUENCE [LARGE SCALE GENOMIC DNA]</scope>
</reference>